<dbReference type="InterPro" id="IPR013830">
    <property type="entry name" value="SGNH_hydro"/>
</dbReference>
<keyword evidence="3" id="KW-1185">Reference proteome</keyword>
<sequence>MNWYEDEVLRVEKESQKLLFQPETVFYGSSSINLWTTLYADFEDIKPVNLGFGGSTLAACAWFFDRIMAPIASANAIVIYAGDNDLGDGRNPMEVCLFYRQLMGQIQKKFGNISCYYISIKPSLQRWEIISQIKTANRLICEEIEKDPHQHYIDIFPAMLNERGAPDKHLFEQDGLHLSPMGYDLWKKIIRKSLNLPNDIKIW</sequence>
<dbReference type="RefSeq" id="WP_167268943.1">
    <property type="nucleotide sequence ID" value="NZ_JAASQJ010000002.1"/>
</dbReference>
<evidence type="ECO:0000313" key="2">
    <source>
        <dbReference type="EMBL" id="NIJ52457.1"/>
    </source>
</evidence>
<evidence type="ECO:0000313" key="3">
    <source>
        <dbReference type="Proteomes" id="UP001179181"/>
    </source>
</evidence>
<evidence type="ECO:0000259" key="1">
    <source>
        <dbReference type="Pfam" id="PF13472"/>
    </source>
</evidence>
<reference evidence="2 3" key="1">
    <citation type="submission" date="2020-03" db="EMBL/GenBank/DDBJ databases">
        <title>Genomic Encyclopedia of Type Strains, Phase IV (KMG-IV): sequencing the most valuable type-strain genomes for metagenomic binning, comparative biology and taxonomic classification.</title>
        <authorList>
            <person name="Goeker M."/>
        </authorList>
    </citation>
    <scope>NUCLEOTIDE SEQUENCE [LARGE SCALE GENOMIC DNA]</scope>
    <source>
        <strain evidence="2 3">DSM 102865</strain>
    </source>
</reference>
<dbReference type="Pfam" id="PF13472">
    <property type="entry name" value="Lipase_GDSL_2"/>
    <property type="match status" value="1"/>
</dbReference>
<proteinExistence type="predicted"/>
<dbReference type="EMBL" id="JAASQJ010000002">
    <property type="protein sequence ID" value="NIJ52457.1"/>
    <property type="molecule type" value="Genomic_DNA"/>
</dbReference>
<dbReference type="InterPro" id="IPR036514">
    <property type="entry name" value="SGNH_hydro_sf"/>
</dbReference>
<protein>
    <submittedName>
        <fullName evidence="2">Lysophospholipase L1-like esterase</fullName>
    </submittedName>
</protein>
<organism evidence="2 3">
    <name type="scientific">Dyadobacter arcticus</name>
    <dbReference type="NCBI Taxonomy" id="1078754"/>
    <lineage>
        <taxon>Bacteria</taxon>
        <taxon>Pseudomonadati</taxon>
        <taxon>Bacteroidota</taxon>
        <taxon>Cytophagia</taxon>
        <taxon>Cytophagales</taxon>
        <taxon>Spirosomataceae</taxon>
        <taxon>Dyadobacter</taxon>
    </lineage>
</organism>
<dbReference type="Proteomes" id="UP001179181">
    <property type="component" value="Unassembled WGS sequence"/>
</dbReference>
<gene>
    <name evidence="2" type="ORF">FHS68_001627</name>
</gene>
<accession>A0ABX0UHF8</accession>
<feature type="domain" description="SGNH hydrolase-type esterase" evidence="1">
    <location>
        <begin position="36"/>
        <end position="185"/>
    </location>
</feature>
<dbReference type="Gene3D" id="3.40.50.1110">
    <property type="entry name" value="SGNH hydrolase"/>
    <property type="match status" value="1"/>
</dbReference>
<comment type="caution">
    <text evidence="2">The sequence shown here is derived from an EMBL/GenBank/DDBJ whole genome shotgun (WGS) entry which is preliminary data.</text>
</comment>
<name>A0ABX0UHF8_9BACT</name>
<dbReference type="SUPFAM" id="SSF52266">
    <property type="entry name" value="SGNH hydrolase"/>
    <property type="match status" value="1"/>
</dbReference>